<dbReference type="InterPro" id="IPR014748">
    <property type="entry name" value="Enoyl-CoA_hydra_C"/>
</dbReference>
<evidence type="ECO:0000313" key="4">
    <source>
        <dbReference type="Proteomes" id="UP000265341"/>
    </source>
</evidence>
<dbReference type="Gene3D" id="3.90.226.10">
    <property type="entry name" value="2-enoyl-CoA Hydratase, Chain A, domain 1"/>
    <property type="match status" value="1"/>
</dbReference>
<protein>
    <submittedName>
        <fullName evidence="3">1,2-epoxyphenylacetyl-CoA isomerase</fullName>
        <ecNumber evidence="3">5.3.3.18</ecNumber>
    </submittedName>
</protein>
<dbReference type="InterPro" id="IPR001753">
    <property type="entry name" value="Enoyl-CoA_hydra/iso"/>
</dbReference>
<dbReference type="OrthoDB" id="30646at2"/>
<gene>
    <name evidence="3" type="primary">paaG</name>
    <name evidence="3" type="ORF">Mrose_00838</name>
</gene>
<name>A0A399EZG7_9DEIN</name>
<keyword evidence="3" id="KW-0413">Isomerase</keyword>
<accession>A0A399EZG7</accession>
<dbReference type="RefSeq" id="WP_119276175.1">
    <property type="nucleotide sequence ID" value="NZ_QWLA01000010.1"/>
</dbReference>
<dbReference type="SUPFAM" id="SSF52096">
    <property type="entry name" value="ClpP/crotonase"/>
    <property type="match status" value="1"/>
</dbReference>
<comment type="caution">
    <text evidence="3">The sequence shown here is derived from an EMBL/GenBank/DDBJ whole genome shotgun (WGS) entry which is preliminary data.</text>
</comment>
<dbReference type="PROSITE" id="PS00166">
    <property type="entry name" value="ENOYL_COA_HYDRATASE"/>
    <property type="match status" value="1"/>
</dbReference>
<dbReference type="InterPro" id="IPR029045">
    <property type="entry name" value="ClpP/crotonase-like_dom_sf"/>
</dbReference>
<organism evidence="3 4">
    <name type="scientific">Calidithermus roseus</name>
    <dbReference type="NCBI Taxonomy" id="1644118"/>
    <lineage>
        <taxon>Bacteria</taxon>
        <taxon>Thermotogati</taxon>
        <taxon>Deinococcota</taxon>
        <taxon>Deinococci</taxon>
        <taxon>Thermales</taxon>
        <taxon>Thermaceae</taxon>
        <taxon>Calidithermus</taxon>
    </lineage>
</organism>
<keyword evidence="4" id="KW-1185">Reference proteome</keyword>
<dbReference type="Proteomes" id="UP000265341">
    <property type="component" value="Unassembled WGS sequence"/>
</dbReference>
<reference evidence="3 4" key="1">
    <citation type="submission" date="2018-08" db="EMBL/GenBank/DDBJ databases">
        <title>Meiothermus roseus NBRC 110900 genome sequencing project.</title>
        <authorList>
            <person name="Da Costa M.S."/>
            <person name="Albuquerque L."/>
            <person name="Raposo P."/>
            <person name="Froufe H.J.C."/>
            <person name="Barroso C.S."/>
            <person name="Egas C."/>
        </authorList>
    </citation>
    <scope>NUCLEOTIDE SEQUENCE [LARGE SCALE GENOMIC DNA]</scope>
    <source>
        <strain evidence="3 4">NBRC 110900</strain>
    </source>
</reference>
<dbReference type="Gene3D" id="1.10.12.10">
    <property type="entry name" value="Lyase 2-enoyl-coa Hydratase, Chain A, domain 2"/>
    <property type="match status" value="1"/>
</dbReference>
<evidence type="ECO:0000256" key="1">
    <source>
        <dbReference type="ARBA" id="ARBA00005254"/>
    </source>
</evidence>
<comment type="similarity">
    <text evidence="1 2">Belongs to the enoyl-CoA hydratase/isomerase family.</text>
</comment>
<dbReference type="CDD" id="cd06558">
    <property type="entry name" value="crotonase-like"/>
    <property type="match status" value="1"/>
</dbReference>
<evidence type="ECO:0000256" key="2">
    <source>
        <dbReference type="RuleBase" id="RU003707"/>
    </source>
</evidence>
<dbReference type="GO" id="GO:0016853">
    <property type="term" value="F:isomerase activity"/>
    <property type="evidence" value="ECO:0007669"/>
    <property type="project" value="UniProtKB-KW"/>
</dbReference>
<dbReference type="AlphaFoldDB" id="A0A399EZG7"/>
<dbReference type="PANTHER" id="PTHR43459">
    <property type="entry name" value="ENOYL-COA HYDRATASE"/>
    <property type="match status" value="1"/>
</dbReference>
<dbReference type="InterPro" id="IPR018376">
    <property type="entry name" value="Enoyl-CoA_hyd/isom_CS"/>
</dbReference>
<evidence type="ECO:0000313" key="3">
    <source>
        <dbReference type="EMBL" id="RIH88429.1"/>
    </source>
</evidence>
<dbReference type="EC" id="5.3.3.18" evidence="3"/>
<dbReference type="EMBL" id="QWLA01000010">
    <property type="protein sequence ID" value="RIH88429.1"/>
    <property type="molecule type" value="Genomic_DNA"/>
</dbReference>
<proteinExistence type="inferred from homology"/>
<dbReference type="Pfam" id="PF00378">
    <property type="entry name" value="ECH_1"/>
    <property type="match status" value="1"/>
</dbReference>
<dbReference type="PANTHER" id="PTHR43459:SF1">
    <property type="entry name" value="EG:BACN32G11.4 PROTEIN"/>
    <property type="match status" value="1"/>
</dbReference>
<sequence length="256" mass="27286">MSVLLSELKDGVLTLTLNRPEAINAFNTAMLQSLAQAMREAAENQDVRVVVIRGAGRGFCSGQDLREFEGKSISYKAHLKNYAGAIAGIATLDKPVIAAIHGAAAGAGLSLALACDLRLAASDAVLTTGFSRIALIPDAGMSYHLPRIVGQAKAFELMALSPRLNAEQALELGLVNRVVGIESFAEEVEKLALELAQGPTRAFGLIKQALRKSATSSLEEMLEVEAELQDLAGQSQDHKEGIAAFYEKRAPRFIGR</sequence>